<name>A0ABN9RYB6_9DINO</name>
<proteinExistence type="predicted"/>
<evidence type="ECO:0000313" key="3">
    <source>
        <dbReference type="Proteomes" id="UP001189429"/>
    </source>
</evidence>
<evidence type="ECO:0000313" key="2">
    <source>
        <dbReference type="EMBL" id="CAK0824407.1"/>
    </source>
</evidence>
<dbReference type="Proteomes" id="UP001189429">
    <property type="component" value="Unassembled WGS sequence"/>
</dbReference>
<sequence>DETKHALHVGVVAGLYGAERIQAIDRRITNRNFLLCGGSGVESFEDAQKFCSQGRPGHSEGVPPHGGAAGSPAPGAEGQRPSGAEKRGSLPGFGGSVRGL</sequence>
<feature type="non-terminal residue" evidence="2">
    <location>
        <position position="100"/>
    </location>
</feature>
<organism evidence="2 3">
    <name type="scientific">Prorocentrum cordatum</name>
    <dbReference type="NCBI Taxonomy" id="2364126"/>
    <lineage>
        <taxon>Eukaryota</taxon>
        <taxon>Sar</taxon>
        <taxon>Alveolata</taxon>
        <taxon>Dinophyceae</taxon>
        <taxon>Prorocentrales</taxon>
        <taxon>Prorocentraceae</taxon>
        <taxon>Prorocentrum</taxon>
    </lineage>
</organism>
<reference evidence="2" key="1">
    <citation type="submission" date="2023-10" db="EMBL/GenBank/DDBJ databases">
        <authorList>
            <person name="Chen Y."/>
            <person name="Shah S."/>
            <person name="Dougan E. K."/>
            <person name="Thang M."/>
            <person name="Chan C."/>
        </authorList>
    </citation>
    <scope>NUCLEOTIDE SEQUENCE [LARGE SCALE GENOMIC DNA]</scope>
</reference>
<gene>
    <name evidence="2" type="ORF">PCOR1329_LOCUS24827</name>
</gene>
<dbReference type="EMBL" id="CAUYUJ010008592">
    <property type="protein sequence ID" value="CAK0824407.1"/>
    <property type="molecule type" value="Genomic_DNA"/>
</dbReference>
<feature type="compositionally biased region" description="Gly residues" evidence="1">
    <location>
        <begin position="91"/>
        <end position="100"/>
    </location>
</feature>
<evidence type="ECO:0000256" key="1">
    <source>
        <dbReference type="SAM" id="MobiDB-lite"/>
    </source>
</evidence>
<keyword evidence="3" id="KW-1185">Reference proteome</keyword>
<accession>A0ABN9RYB6</accession>
<protein>
    <submittedName>
        <fullName evidence="2">Uncharacterized protein</fullName>
    </submittedName>
</protein>
<feature type="compositionally biased region" description="Low complexity" evidence="1">
    <location>
        <begin position="61"/>
        <end position="78"/>
    </location>
</feature>
<feature type="region of interest" description="Disordered" evidence="1">
    <location>
        <begin position="48"/>
        <end position="100"/>
    </location>
</feature>
<feature type="non-terminal residue" evidence="2">
    <location>
        <position position="1"/>
    </location>
</feature>
<comment type="caution">
    <text evidence="2">The sequence shown here is derived from an EMBL/GenBank/DDBJ whole genome shotgun (WGS) entry which is preliminary data.</text>
</comment>